<feature type="non-terminal residue" evidence="1">
    <location>
        <position position="1"/>
    </location>
</feature>
<proteinExistence type="predicted"/>
<organism evidence="1">
    <name type="scientific">marine sediment metagenome</name>
    <dbReference type="NCBI Taxonomy" id="412755"/>
    <lineage>
        <taxon>unclassified sequences</taxon>
        <taxon>metagenomes</taxon>
        <taxon>ecological metagenomes</taxon>
    </lineage>
</organism>
<dbReference type="EMBL" id="BARU01025910">
    <property type="protein sequence ID" value="GAH71966.1"/>
    <property type="molecule type" value="Genomic_DNA"/>
</dbReference>
<dbReference type="AlphaFoldDB" id="X1HPC2"/>
<protein>
    <submittedName>
        <fullName evidence="1">Uncharacterized protein</fullName>
    </submittedName>
</protein>
<comment type="caution">
    <text evidence="1">The sequence shown here is derived from an EMBL/GenBank/DDBJ whole genome shotgun (WGS) entry which is preliminary data.</text>
</comment>
<name>X1HPC2_9ZZZZ</name>
<reference evidence="1" key="1">
    <citation type="journal article" date="2014" name="Front. Microbiol.">
        <title>High frequency of phylogenetically diverse reductive dehalogenase-homologous genes in deep subseafloor sedimentary metagenomes.</title>
        <authorList>
            <person name="Kawai M."/>
            <person name="Futagami T."/>
            <person name="Toyoda A."/>
            <person name="Takaki Y."/>
            <person name="Nishi S."/>
            <person name="Hori S."/>
            <person name="Arai W."/>
            <person name="Tsubouchi T."/>
            <person name="Morono Y."/>
            <person name="Uchiyama I."/>
            <person name="Ito T."/>
            <person name="Fujiyama A."/>
            <person name="Inagaki F."/>
            <person name="Takami H."/>
        </authorList>
    </citation>
    <scope>NUCLEOTIDE SEQUENCE</scope>
    <source>
        <strain evidence="1">Expedition CK06-06</strain>
    </source>
</reference>
<accession>X1HPC2</accession>
<gene>
    <name evidence="1" type="ORF">S03H2_41686</name>
</gene>
<sequence length="77" mass="9301">EFEKLFDLLFEYLDISHYIILNDLVDGSNLIKSTFGNLHFLKTYNPLKNLKWNKIDKIWRNHNIFSKEHGFIYPDLV</sequence>
<evidence type="ECO:0000313" key="1">
    <source>
        <dbReference type="EMBL" id="GAH71966.1"/>
    </source>
</evidence>